<keyword evidence="3" id="KW-1185">Reference proteome</keyword>
<feature type="non-terminal residue" evidence="2">
    <location>
        <position position="226"/>
    </location>
</feature>
<organism evidence="2 3">
    <name type="scientific">Temnothorax longispinosus</name>
    <dbReference type="NCBI Taxonomy" id="300112"/>
    <lineage>
        <taxon>Eukaryota</taxon>
        <taxon>Metazoa</taxon>
        <taxon>Ecdysozoa</taxon>
        <taxon>Arthropoda</taxon>
        <taxon>Hexapoda</taxon>
        <taxon>Insecta</taxon>
        <taxon>Pterygota</taxon>
        <taxon>Neoptera</taxon>
        <taxon>Endopterygota</taxon>
        <taxon>Hymenoptera</taxon>
        <taxon>Apocrita</taxon>
        <taxon>Aculeata</taxon>
        <taxon>Formicoidea</taxon>
        <taxon>Formicidae</taxon>
        <taxon>Myrmicinae</taxon>
        <taxon>Temnothorax</taxon>
    </lineage>
</organism>
<dbReference type="Proteomes" id="UP000310200">
    <property type="component" value="Unassembled WGS sequence"/>
</dbReference>
<dbReference type="EMBL" id="QBLH01001439">
    <property type="protein sequence ID" value="TGZ51874.1"/>
    <property type="molecule type" value="Genomic_DNA"/>
</dbReference>
<name>A0A4V3SB77_9HYME</name>
<dbReference type="AlphaFoldDB" id="A0A4V3SB77"/>
<gene>
    <name evidence="2" type="ORF">DBV15_09999</name>
</gene>
<feature type="compositionally biased region" description="Basic and acidic residues" evidence="1">
    <location>
        <begin position="113"/>
        <end position="127"/>
    </location>
</feature>
<comment type="caution">
    <text evidence="2">The sequence shown here is derived from an EMBL/GenBank/DDBJ whole genome shotgun (WGS) entry which is preliminary data.</text>
</comment>
<proteinExistence type="predicted"/>
<accession>A0A4V3SB77</accession>
<feature type="compositionally biased region" description="Basic and acidic residues" evidence="1">
    <location>
        <begin position="92"/>
        <end position="103"/>
    </location>
</feature>
<evidence type="ECO:0000313" key="2">
    <source>
        <dbReference type="EMBL" id="TGZ51874.1"/>
    </source>
</evidence>
<reference evidence="2 3" key="1">
    <citation type="journal article" date="2019" name="Philos. Trans. R. Soc. Lond., B, Biol. Sci.">
        <title>Ant behaviour and brain gene expression of defending hosts depend on the ecological success of the intruding social parasite.</title>
        <authorList>
            <person name="Kaur R."/>
            <person name="Stoldt M."/>
            <person name="Jongepier E."/>
            <person name="Feldmeyer B."/>
            <person name="Menzel F."/>
            <person name="Bornberg-Bauer E."/>
            <person name="Foitzik S."/>
        </authorList>
    </citation>
    <scope>NUCLEOTIDE SEQUENCE [LARGE SCALE GENOMIC DNA]</scope>
    <source>
        <tissue evidence="2">Whole body</tissue>
    </source>
</reference>
<protein>
    <submittedName>
        <fullName evidence="2">Uncharacterized protein</fullName>
    </submittedName>
</protein>
<evidence type="ECO:0000256" key="1">
    <source>
        <dbReference type="SAM" id="MobiDB-lite"/>
    </source>
</evidence>
<evidence type="ECO:0000313" key="3">
    <source>
        <dbReference type="Proteomes" id="UP000310200"/>
    </source>
</evidence>
<feature type="region of interest" description="Disordered" evidence="1">
    <location>
        <begin position="87"/>
        <end position="140"/>
    </location>
</feature>
<sequence length="226" mass="25868">MSHNNFIAISKDEIQKIQFIRLYRGSFLQKLDKEENNIILSCVCVIVKTDKRPTCSGINEPARIALYLANEVFYPPDQEFEVEIGRASETARGTDKGDRDSRVRQFPYPVSAKEARSREEEEVKRREEEEEEEEDEKEIKDGFVPLYPSAYLPPLNLCIATPEEESRIRRGCRIGPYGIFGRVAQKGKSAPFLTPCGSGSRKMSTRRSRLICNRNCQILVEDHFGS</sequence>